<evidence type="ECO:0000256" key="1">
    <source>
        <dbReference type="SAM" id="Coils"/>
    </source>
</evidence>
<dbReference type="PRINTS" id="PR00625">
    <property type="entry name" value="JDOMAIN"/>
</dbReference>
<dbReference type="EMBL" id="JADOEL010000005">
    <property type="protein sequence ID" value="MBF8177640.1"/>
    <property type="molecule type" value="Genomic_DNA"/>
</dbReference>
<dbReference type="Pfam" id="PF00226">
    <property type="entry name" value="DnaJ"/>
    <property type="match status" value="1"/>
</dbReference>
<dbReference type="RefSeq" id="WP_195875237.1">
    <property type="nucleotide sequence ID" value="NZ_JADOEL010000005.1"/>
</dbReference>
<reference evidence="4 5" key="1">
    <citation type="submission" date="2020-11" db="EMBL/GenBank/DDBJ databases">
        <title>WGS of Herminiimonas contaminans strain Marseille-Q4544 isolated from planarians Schmidtea mediterranea.</title>
        <authorList>
            <person name="Kangale L."/>
        </authorList>
    </citation>
    <scope>NUCLEOTIDE SEQUENCE [LARGE SCALE GENOMIC DNA]</scope>
    <source>
        <strain evidence="4 5">Marseille-Q4544</strain>
    </source>
</reference>
<evidence type="ECO:0000313" key="4">
    <source>
        <dbReference type="EMBL" id="MBF8177640.1"/>
    </source>
</evidence>
<feature type="coiled-coil region" evidence="1">
    <location>
        <begin position="101"/>
        <end position="156"/>
    </location>
</feature>
<evidence type="ECO:0000259" key="3">
    <source>
        <dbReference type="PROSITE" id="PS50076"/>
    </source>
</evidence>
<dbReference type="InterPro" id="IPR001623">
    <property type="entry name" value="DnaJ_domain"/>
</dbReference>
<evidence type="ECO:0000256" key="2">
    <source>
        <dbReference type="SAM" id="MobiDB-lite"/>
    </source>
</evidence>
<keyword evidence="5" id="KW-1185">Reference proteome</keyword>
<keyword evidence="1" id="KW-0175">Coiled coil</keyword>
<evidence type="ECO:0000313" key="5">
    <source>
        <dbReference type="Proteomes" id="UP000657372"/>
    </source>
</evidence>
<sequence length="190" mass="21644">MKTLYEVLGVSRQATQPEIEQAYKVTLAALAIEPATLTVEERDIREKVIREAYAILSSSHRRSAYDEKLRHKSRPTEPVISSPPLPWKKIVATLVLVVGCLYVYQVQADKAEAELAALEAKRAEAEADRAEQLALAEQARLERQKLQEKRAIQVKQDQEIAQVRRDERIRQERIQKMDAQATQEKASATR</sequence>
<dbReference type="Gene3D" id="1.10.287.110">
    <property type="entry name" value="DnaJ domain"/>
    <property type="match status" value="1"/>
</dbReference>
<dbReference type="SUPFAM" id="SSF46565">
    <property type="entry name" value="Chaperone J-domain"/>
    <property type="match status" value="1"/>
</dbReference>
<feature type="region of interest" description="Disordered" evidence="2">
    <location>
        <begin position="171"/>
        <end position="190"/>
    </location>
</feature>
<accession>A0ABS0ES19</accession>
<dbReference type="PROSITE" id="PS50076">
    <property type="entry name" value="DNAJ_2"/>
    <property type="match status" value="1"/>
</dbReference>
<dbReference type="InterPro" id="IPR036869">
    <property type="entry name" value="J_dom_sf"/>
</dbReference>
<gene>
    <name evidence="4" type="ORF">IXC47_08110</name>
</gene>
<proteinExistence type="predicted"/>
<comment type="caution">
    <text evidence="4">The sequence shown here is derived from an EMBL/GenBank/DDBJ whole genome shotgun (WGS) entry which is preliminary data.</text>
</comment>
<name>A0ABS0ES19_9BURK</name>
<organism evidence="4 5">
    <name type="scientific">Herminiimonas contaminans</name>
    <dbReference type="NCBI Taxonomy" id="1111140"/>
    <lineage>
        <taxon>Bacteria</taxon>
        <taxon>Pseudomonadati</taxon>
        <taxon>Pseudomonadota</taxon>
        <taxon>Betaproteobacteria</taxon>
        <taxon>Burkholderiales</taxon>
        <taxon>Oxalobacteraceae</taxon>
        <taxon>Herminiimonas</taxon>
    </lineage>
</organism>
<feature type="domain" description="J" evidence="3">
    <location>
        <begin position="3"/>
        <end position="69"/>
    </location>
</feature>
<feature type="compositionally biased region" description="Polar residues" evidence="2">
    <location>
        <begin position="180"/>
        <end position="190"/>
    </location>
</feature>
<dbReference type="Proteomes" id="UP000657372">
    <property type="component" value="Unassembled WGS sequence"/>
</dbReference>
<protein>
    <submittedName>
        <fullName evidence="4">DnaJ domain-containing protein</fullName>
    </submittedName>
</protein>